<dbReference type="EMBL" id="AP011722">
    <property type="protein sequence ID" value="BAL55623.1"/>
    <property type="molecule type" value="Genomic_DNA"/>
</dbReference>
<reference evidence="4" key="2">
    <citation type="journal article" date="2012" name="PLoS ONE">
        <title>A Deeply Branching Thermophilic Bacterium with an Ancient Acetyl-CoA Pathway Dominates a Subsurface Ecosystem.</title>
        <authorList>
            <person name="Takami H."/>
            <person name="Noguchi H."/>
            <person name="Takaki Y."/>
            <person name="Uchiyama I."/>
            <person name="Toyoda A."/>
            <person name="Nishi S."/>
            <person name="Chee G.-J."/>
            <person name="Arai W."/>
            <person name="Nunoura T."/>
            <person name="Itoh T."/>
            <person name="Hattori M."/>
            <person name="Takai K."/>
        </authorList>
    </citation>
    <scope>NUCLEOTIDE SEQUENCE</scope>
</reference>
<dbReference type="PANTHER" id="PTHR47505">
    <property type="entry name" value="DNA UTILIZATION PROTEIN YHGH"/>
    <property type="match status" value="1"/>
</dbReference>
<protein>
    <submittedName>
        <fullName evidence="4">Competence protein</fullName>
    </submittedName>
</protein>
<name>H5SHI7_9BACT</name>
<evidence type="ECO:0000256" key="1">
    <source>
        <dbReference type="ARBA" id="ARBA00008007"/>
    </source>
</evidence>
<dbReference type="CDD" id="cd06223">
    <property type="entry name" value="PRTases_typeI"/>
    <property type="match status" value="1"/>
</dbReference>
<organism evidence="4">
    <name type="scientific">uncultured Bacteroidota bacterium</name>
    <dbReference type="NCBI Taxonomy" id="152509"/>
    <lineage>
        <taxon>Bacteria</taxon>
        <taxon>Pseudomonadati</taxon>
        <taxon>Bacteroidota</taxon>
        <taxon>environmental samples</taxon>
    </lineage>
</organism>
<sequence length="245" mass="26895">MTALGTIVRFVEQIGKCLLDFAIPWRCMLCGAVLPSNTQWHYLCRQCFDSLHPAPPPQQLLAIAQEHSGDLDDCPLSLVIARWSADPRQAGLFRLIYALKYYGYWQVGVELGIELGAAVQLLAPTRYDAIVPVPIHPARRRERGYNQADAIAEGVQRLLRIPVLLDAIRRTRYTQSQTRLSAGERRTNTEGAFGQGPQAARLQGATILLVDDVFTTGSTLRSVATCALELGAARADAATLVAARQ</sequence>
<dbReference type="PANTHER" id="PTHR47505:SF1">
    <property type="entry name" value="DNA UTILIZATION PROTEIN YHGH"/>
    <property type="match status" value="1"/>
</dbReference>
<feature type="region of interest" description="Disordered" evidence="2">
    <location>
        <begin position="176"/>
        <end position="195"/>
    </location>
</feature>
<evidence type="ECO:0000259" key="3">
    <source>
        <dbReference type="Pfam" id="PF00156"/>
    </source>
</evidence>
<dbReference type="Gene3D" id="3.40.50.2020">
    <property type="match status" value="1"/>
</dbReference>
<dbReference type="InterPro" id="IPR029057">
    <property type="entry name" value="PRTase-like"/>
</dbReference>
<dbReference type="SUPFAM" id="SSF53271">
    <property type="entry name" value="PRTase-like"/>
    <property type="match status" value="1"/>
</dbReference>
<dbReference type="AlphaFoldDB" id="H5SHI7"/>
<evidence type="ECO:0000256" key="2">
    <source>
        <dbReference type="SAM" id="MobiDB-lite"/>
    </source>
</evidence>
<dbReference type="InterPro" id="IPR051910">
    <property type="entry name" value="ComF/GntX_DNA_util-trans"/>
</dbReference>
<dbReference type="Pfam" id="PF00156">
    <property type="entry name" value="Pribosyltran"/>
    <property type="match status" value="1"/>
</dbReference>
<reference evidence="4" key="1">
    <citation type="journal article" date="2005" name="Environ. Microbiol.">
        <title>Genetic and functional properties of uncultivated thermophilic crenarchaeotes from a subsurface gold mine as revealed by analysis of genome fragments.</title>
        <authorList>
            <person name="Nunoura T."/>
            <person name="Hirayama H."/>
            <person name="Takami H."/>
            <person name="Oida H."/>
            <person name="Nishi S."/>
            <person name="Shimamura S."/>
            <person name="Suzuki Y."/>
            <person name="Inagaki F."/>
            <person name="Takai K."/>
            <person name="Nealson K.H."/>
            <person name="Horikoshi K."/>
        </authorList>
    </citation>
    <scope>NUCLEOTIDE SEQUENCE</scope>
</reference>
<accession>H5SHI7</accession>
<evidence type="ECO:0000313" key="4">
    <source>
        <dbReference type="EMBL" id="BAL55623.1"/>
    </source>
</evidence>
<proteinExistence type="inferred from homology"/>
<comment type="similarity">
    <text evidence="1">Belongs to the ComF/GntX family.</text>
</comment>
<gene>
    <name evidence="4" type="ORF">HGMM_F29C06C04</name>
</gene>
<dbReference type="InterPro" id="IPR000836">
    <property type="entry name" value="PRTase_dom"/>
</dbReference>
<feature type="domain" description="Phosphoribosyltransferase" evidence="3">
    <location>
        <begin position="159"/>
        <end position="244"/>
    </location>
</feature>